<dbReference type="AlphaFoldDB" id="Q0ZKN6"/>
<keyword evidence="1" id="KW-1133">Transmembrane helix</keyword>
<reference evidence="2" key="1">
    <citation type="journal article" date="2006" name="Appl. Environ. Microbiol.">
        <title>Facile recovery of individual high-molecular-weight, low-copy-number natural plasmids for genomic sequencing.</title>
        <authorList>
            <person name="Williams L.E."/>
            <person name="Detter C."/>
            <person name="Barry K."/>
            <person name="Lapidus A."/>
            <person name="Summers A.O."/>
        </authorList>
    </citation>
    <scope>NUCLEOTIDE SEQUENCE</scope>
    <source>
        <strain evidence="2">693-2</strain>
        <plasmid evidence="2">pLEW6932</plasmid>
    </source>
</reference>
<name>Q0ZKN6_9STAP</name>
<evidence type="ECO:0000313" key="2">
    <source>
        <dbReference type="EMBL" id="ABG49238.1"/>
    </source>
</evidence>
<accession>Q0ZKN6</accession>
<keyword evidence="2" id="KW-0614">Plasmid</keyword>
<keyword evidence="1" id="KW-0472">Membrane</keyword>
<proteinExistence type="predicted"/>
<feature type="transmembrane region" description="Helical" evidence="1">
    <location>
        <begin position="139"/>
        <end position="159"/>
    </location>
</feature>
<feature type="transmembrane region" description="Helical" evidence="1">
    <location>
        <begin position="165"/>
        <end position="186"/>
    </location>
</feature>
<feature type="transmembrane region" description="Helical" evidence="1">
    <location>
        <begin position="52"/>
        <end position="85"/>
    </location>
</feature>
<keyword evidence="1" id="KW-0812">Transmembrane</keyword>
<feature type="transmembrane region" description="Helical" evidence="1">
    <location>
        <begin position="97"/>
        <end position="119"/>
    </location>
</feature>
<evidence type="ECO:0000256" key="1">
    <source>
        <dbReference type="SAM" id="Phobius"/>
    </source>
</evidence>
<protein>
    <submittedName>
        <fullName evidence="2">Uncharacterized protein</fullName>
    </submittedName>
</protein>
<geneLocation type="plasmid" evidence="2">
    <name>pLEW6932</name>
</geneLocation>
<sequence>MEEKMLEAILISITFSVIAIIITYLSVLYICKELKNVSIYKQGFNQLEWKILFFNLFGSIVFYLCLILTIFSFILCVPVTIAFIIEGESMSNITYNKYYILIVFMLIVEILSIIGVCWLKIKLHAVFMKNTLSYNMRLLNFNVEILTIITLLLTAINGMVHSKNLSQYIVIFTFTAAFAAIEKLLYNQKF</sequence>
<organism evidence="2">
    <name type="scientific">Staphylococcus sp. 693-2</name>
    <dbReference type="NCBI Taxonomy" id="373067"/>
    <lineage>
        <taxon>Bacteria</taxon>
        <taxon>Bacillati</taxon>
        <taxon>Bacillota</taxon>
        <taxon>Bacilli</taxon>
        <taxon>Bacillales</taxon>
        <taxon>Staphylococcaceae</taxon>
        <taxon>Staphylococcus</taxon>
    </lineage>
</organism>
<feature type="transmembrane region" description="Helical" evidence="1">
    <location>
        <begin position="6"/>
        <end position="31"/>
    </location>
</feature>
<dbReference type="EMBL" id="DQ390456">
    <property type="protein sequence ID" value="ABG49238.1"/>
    <property type="molecule type" value="Genomic_DNA"/>
</dbReference>